<organism evidence="1 2">
    <name type="scientific">Candidatus Babela massiliensis</name>
    <dbReference type="NCBI Taxonomy" id="673862"/>
    <lineage>
        <taxon>Bacteria</taxon>
        <taxon>Candidatus Babelota</taxon>
        <taxon>Candidatus Babeliae</taxon>
        <taxon>Candidatus Babeliales</taxon>
        <taxon>Candidatus Babeliaceae</taxon>
        <taxon>Candidatus Babela</taxon>
    </lineage>
</organism>
<keyword evidence="2" id="KW-1185">Reference proteome</keyword>
<dbReference type="RefSeq" id="WP_023792923.1">
    <property type="nucleotide sequence ID" value="NC_023003.1"/>
</dbReference>
<dbReference type="OrthoDB" id="89545at2"/>
<sequence>MKKIISIIALTIALISNLNIYAYDDSQIDIIKNAIKISRPKLLKQALNNIKLTDKDKEVLLSLAISIAQNREKEININLIVPKEDIVIPDGTIYHLIKFIPLISNIPVLFFILNSFFTKVFDWDQGLEKPTAIAYLAATIWAYKKLDSIGKEKNTEFYQNYRTEKQKYIDSLDVIAILKLN</sequence>
<reference evidence="1 2" key="1">
    <citation type="journal article" date="2015" name="Biol. Direct">
        <title>Babela massiliensis, a representative of a widespread bacterial phylum with unusual adaptations to parasitism in amoebae.</title>
        <authorList>
            <person name="Pagnier I."/>
            <person name="Yutin N."/>
            <person name="Croce O."/>
            <person name="Makarova K.S."/>
            <person name="Wolf Y.I."/>
            <person name="Benamar S."/>
            <person name="Raoult D."/>
            <person name="Koonin E.V."/>
            <person name="La Scola B."/>
        </authorList>
    </citation>
    <scope>NUCLEOTIDE SEQUENCE [LARGE SCALE GENOMIC DNA]</scope>
    <source>
        <strain evidence="2">BABL1</strain>
    </source>
</reference>
<accession>V6DHF0</accession>
<evidence type="ECO:0000313" key="1">
    <source>
        <dbReference type="EMBL" id="CDK30969.1"/>
    </source>
</evidence>
<gene>
    <name evidence="1" type="ORF">BABL1_gene_103</name>
</gene>
<name>V6DHF0_9BACT</name>
<dbReference type="EMBL" id="HG793133">
    <property type="protein sequence ID" value="CDK30969.1"/>
    <property type="molecule type" value="Genomic_DNA"/>
</dbReference>
<protein>
    <submittedName>
        <fullName evidence="1">Uncharacterized protein</fullName>
    </submittedName>
</protein>
<dbReference type="Proteomes" id="UP000018769">
    <property type="component" value="Chromosome I"/>
</dbReference>
<proteinExistence type="predicted"/>
<dbReference type="AlphaFoldDB" id="V6DHF0"/>
<dbReference type="HOGENOM" id="CLU_127529_0_0_7"/>
<evidence type="ECO:0000313" key="2">
    <source>
        <dbReference type="Proteomes" id="UP000018769"/>
    </source>
</evidence>
<dbReference type="KEGG" id="dpb:BABL1_gene_103"/>